<feature type="region of interest" description="Disordered" evidence="1">
    <location>
        <begin position="44"/>
        <end position="67"/>
    </location>
</feature>
<name>A0ABC8KSZ6_ERUVS</name>
<accession>A0ABC8KSZ6</accession>
<feature type="region of interest" description="Disordered" evidence="1">
    <location>
        <begin position="106"/>
        <end position="125"/>
    </location>
</feature>
<keyword evidence="3" id="KW-1185">Reference proteome</keyword>
<protein>
    <submittedName>
        <fullName evidence="2">Uncharacterized protein</fullName>
    </submittedName>
</protein>
<proteinExistence type="predicted"/>
<feature type="compositionally biased region" description="Basic residues" evidence="1">
    <location>
        <begin position="106"/>
        <end position="117"/>
    </location>
</feature>
<evidence type="ECO:0000313" key="2">
    <source>
        <dbReference type="EMBL" id="CAH8358861.1"/>
    </source>
</evidence>
<reference evidence="2 3" key="1">
    <citation type="submission" date="2022-03" db="EMBL/GenBank/DDBJ databases">
        <authorList>
            <person name="Macdonald S."/>
            <person name="Ahmed S."/>
            <person name="Newling K."/>
        </authorList>
    </citation>
    <scope>NUCLEOTIDE SEQUENCE [LARGE SCALE GENOMIC DNA]</scope>
</reference>
<dbReference type="AlphaFoldDB" id="A0ABC8KSZ6"/>
<evidence type="ECO:0000256" key="1">
    <source>
        <dbReference type="SAM" id="MobiDB-lite"/>
    </source>
</evidence>
<sequence>MSSFHRRDLRQSMEWAADEWVDIKSRSDLVGSVLSLMKEKEVEVKHDEKLSGAGDGDGVVSPNGEAKPTVSLSVATTNKSSTKQPVPDLLKDVLVFDLNWEPSKKRKRSASYGRHKPSAAEGLSRERSLDCQKCSSMGDSLFSSPVVSRRKRNRIVSYCPHKPSLTDGFSCEKPLDCENGKFMGDSVFGSSVGQSLTGLVMSR</sequence>
<evidence type="ECO:0000313" key="3">
    <source>
        <dbReference type="Proteomes" id="UP001642260"/>
    </source>
</evidence>
<organism evidence="2 3">
    <name type="scientific">Eruca vesicaria subsp. sativa</name>
    <name type="common">Garden rocket</name>
    <name type="synonym">Eruca sativa</name>
    <dbReference type="NCBI Taxonomy" id="29727"/>
    <lineage>
        <taxon>Eukaryota</taxon>
        <taxon>Viridiplantae</taxon>
        <taxon>Streptophyta</taxon>
        <taxon>Embryophyta</taxon>
        <taxon>Tracheophyta</taxon>
        <taxon>Spermatophyta</taxon>
        <taxon>Magnoliopsida</taxon>
        <taxon>eudicotyledons</taxon>
        <taxon>Gunneridae</taxon>
        <taxon>Pentapetalae</taxon>
        <taxon>rosids</taxon>
        <taxon>malvids</taxon>
        <taxon>Brassicales</taxon>
        <taxon>Brassicaceae</taxon>
        <taxon>Brassiceae</taxon>
        <taxon>Eruca</taxon>
    </lineage>
</organism>
<gene>
    <name evidence="2" type="ORF">ERUC_LOCUS24617</name>
</gene>
<dbReference type="Proteomes" id="UP001642260">
    <property type="component" value="Unassembled WGS sequence"/>
</dbReference>
<comment type="caution">
    <text evidence="2">The sequence shown here is derived from an EMBL/GenBank/DDBJ whole genome shotgun (WGS) entry which is preliminary data.</text>
</comment>
<dbReference type="EMBL" id="CAKOAT010255154">
    <property type="protein sequence ID" value="CAH8358861.1"/>
    <property type="molecule type" value="Genomic_DNA"/>
</dbReference>